<dbReference type="OrthoDB" id="347435at2759"/>
<reference evidence="3 4" key="1">
    <citation type="journal article" date="2018" name="Mol. Biol. Evol.">
        <title>Broad Genomic Sampling Reveals a Smut Pathogenic Ancestry of the Fungal Clade Ustilaginomycotina.</title>
        <authorList>
            <person name="Kijpornyongpan T."/>
            <person name="Mondo S.J."/>
            <person name="Barry K."/>
            <person name="Sandor L."/>
            <person name="Lee J."/>
            <person name="Lipzen A."/>
            <person name="Pangilinan J."/>
            <person name="LaButti K."/>
            <person name="Hainaut M."/>
            <person name="Henrissat B."/>
            <person name="Grigoriev I.V."/>
            <person name="Spatafora J.W."/>
            <person name="Aime M.C."/>
        </authorList>
    </citation>
    <scope>NUCLEOTIDE SEQUENCE [LARGE SCALE GENOMIC DNA]</scope>
    <source>
        <strain evidence="3 4">MCA 4186</strain>
    </source>
</reference>
<organism evidence="3 4">
    <name type="scientific">Tilletiopsis washingtonensis</name>
    <dbReference type="NCBI Taxonomy" id="58919"/>
    <lineage>
        <taxon>Eukaryota</taxon>
        <taxon>Fungi</taxon>
        <taxon>Dikarya</taxon>
        <taxon>Basidiomycota</taxon>
        <taxon>Ustilaginomycotina</taxon>
        <taxon>Exobasidiomycetes</taxon>
        <taxon>Entylomatales</taxon>
        <taxon>Entylomatales incertae sedis</taxon>
        <taxon>Tilletiopsis</taxon>
    </lineage>
</organism>
<dbReference type="PANTHER" id="PTHR10856">
    <property type="entry name" value="CORONIN"/>
    <property type="match status" value="1"/>
</dbReference>
<proteinExistence type="inferred from homology"/>
<dbReference type="RefSeq" id="XP_025600763.1">
    <property type="nucleotide sequence ID" value="XM_025741580.1"/>
</dbReference>
<dbReference type="SMART" id="SM01167">
    <property type="entry name" value="DUF1900"/>
    <property type="match status" value="2"/>
</dbReference>
<feature type="compositionally biased region" description="Low complexity" evidence="2">
    <location>
        <begin position="522"/>
        <end position="542"/>
    </location>
</feature>
<dbReference type="Pfam" id="PF16300">
    <property type="entry name" value="WD40_4"/>
    <property type="match status" value="2"/>
</dbReference>
<feature type="region of interest" description="Disordered" evidence="2">
    <location>
        <begin position="453"/>
        <end position="573"/>
    </location>
</feature>
<name>A0A316ZHH5_9BASI</name>
<dbReference type="InterPro" id="IPR015505">
    <property type="entry name" value="Coronin"/>
</dbReference>
<protein>
    <submittedName>
        <fullName evidence="3">DUF1900-domain-containing protein</fullName>
    </submittedName>
</protein>
<dbReference type="SUPFAM" id="SSF50969">
    <property type="entry name" value="YVTN repeat-like/Quinoprotein amine dehydrogenase"/>
    <property type="match status" value="1"/>
</dbReference>
<dbReference type="InterPro" id="IPR001680">
    <property type="entry name" value="WD40_rpt"/>
</dbReference>
<evidence type="ECO:0000256" key="1">
    <source>
        <dbReference type="ARBA" id="ARBA00009482"/>
    </source>
</evidence>
<accession>A0A316ZHH5</accession>
<feature type="compositionally biased region" description="Low complexity" evidence="2">
    <location>
        <begin position="1014"/>
        <end position="1023"/>
    </location>
</feature>
<feature type="region of interest" description="Disordered" evidence="2">
    <location>
        <begin position="420"/>
        <end position="439"/>
    </location>
</feature>
<dbReference type="Proteomes" id="UP000245946">
    <property type="component" value="Unassembled WGS sequence"/>
</dbReference>
<keyword evidence="4" id="KW-1185">Reference proteome</keyword>
<dbReference type="STRING" id="58919.A0A316ZHH5"/>
<dbReference type="InterPro" id="IPR015943">
    <property type="entry name" value="WD40/YVTN_repeat-like_dom_sf"/>
</dbReference>
<feature type="compositionally biased region" description="Low complexity" evidence="2">
    <location>
        <begin position="453"/>
        <end position="467"/>
    </location>
</feature>
<gene>
    <name evidence="3" type="ORF">FA09DRAFT_327913</name>
</gene>
<dbReference type="SMART" id="SM00320">
    <property type="entry name" value="WD40"/>
    <property type="match status" value="4"/>
</dbReference>
<evidence type="ECO:0000313" key="3">
    <source>
        <dbReference type="EMBL" id="PWO00485.1"/>
    </source>
</evidence>
<sequence length="1033" mass="107569">MPPSRFAASPWRNLVATPAKPGAGAGRHEELPLAAPASGDASAAALLALTPDGQALLVRGSSAGTLLRLDVRASKRHNKAAPHLAAAPPGESLAAWHVAPFDSHDDSAMLAAGGSAGSVAVRQLGSAAHASLDAPVVASLASSERAHCSIAAWHPTSAGLLLVGTGRQLRVWDIKTAEASLKWNVDAADASAAATAGAWSLDGTVVGATDSSGSVRLWDPRAGVEPVLTTSKVHAPARPTRFTFTASGSHNFLSTGFSSTRQPEWAYYDVRSPSSAAQRLAYDGTSPLEPVVDSDRSIVYFTSRTSSALHWADLNASGTQGTQPLSFAAGGAAALAPVAPLLDVMRGEIAKLYVPSPPGAGGDAIVPVSVVVPRRQYIDFHSDLFPDTMDWRDTPHTAGQWLEGQNKKLAMLQLDPKLRKAAPEKRQPTQPMQSQAASVAAAAPIVPTAALPASMQQAQRQMPQAASGPGMAQSITPTPATAVAAETAAPSSTASQLSQPSQPAQPSQDAQPSSVETTARQAPSNGASAGSAARSSVPAPVRKTAAAQPAPTSSIRKTASAPRASPTGPRWSRRFVTASTPLISAYQSLSGLDISRAPDARMLAVSPLLFVVPLSGPGGRLGVHRLAQTGRLPAALPALSSGAAVLDFCVDPFGDARVIAAAEDGKVRVWEVASQAGETQPSLTLQLPGASRPGEIAPHPRAEGLFAIAPTDAEGQLHLLDIRSSASSPLASLDVPGGGAFSLAWRADGLHLALACKDRKLRVFDPRTGSSIAEVAAHASPRSFRVIWLDEAHLLSVGHGAGSARELQLFKFSAAAGLTAVAFTTLDVSPAVLFPHWDGDSQVLFLCAKSEPVAAYEVRVDAPRPADVFAALPAFQHGQPQLGLAFLPKQSCDVQAVEVARALRLTKSELMMVSWRVPRARPELFQDDVFPPTRVLQAATTARAWMEGEDGAEDSYEDLCPEGMQPLSQAAAPVSKSTHVKGYVAREETESERSERVLSSVFAKAKMDENEGPNARINAAARRAPSDDGWGSD</sequence>
<evidence type="ECO:0000313" key="4">
    <source>
        <dbReference type="Proteomes" id="UP000245946"/>
    </source>
</evidence>
<feature type="region of interest" description="Disordered" evidence="2">
    <location>
        <begin position="1008"/>
        <end position="1033"/>
    </location>
</feature>
<dbReference type="AlphaFoldDB" id="A0A316ZHH5"/>
<comment type="similarity">
    <text evidence="1">Belongs to the WD repeat coronin family.</text>
</comment>
<evidence type="ECO:0000256" key="2">
    <source>
        <dbReference type="SAM" id="MobiDB-lite"/>
    </source>
</evidence>
<dbReference type="PANTHER" id="PTHR10856:SF20">
    <property type="entry name" value="CORONIN-7"/>
    <property type="match status" value="1"/>
</dbReference>
<dbReference type="InterPro" id="IPR011044">
    <property type="entry name" value="Quino_amine_DH_bsu"/>
</dbReference>
<dbReference type="EMBL" id="KZ819285">
    <property type="protein sequence ID" value="PWO00485.1"/>
    <property type="molecule type" value="Genomic_DNA"/>
</dbReference>
<feature type="compositionally biased region" description="Low complexity" evidence="2">
    <location>
        <begin position="476"/>
        <end position="514"/>
    </location>
</feature>
<dbReference type="Gene3D" id="2.130.10.10">
    <property type="entry name" value="YVTN repeat-like/Quinoprotein amine dehydrogenase"/>
    <property type="match status" value="2"/>
</dbReference>
<dbReference type="SUPFAM" id="SSF82171">
    <property type="entry name" value="DPP6 N-terminal domain-like"/>
    <property type="match status" value="1"/>
</dbReference>
<dbReference type="GeneID" id="37269124"/>